<dbReference type="GO" id="GO:0072330">
    <property type="term" value="P:monocarboxylic acid biosynthetic process"/>
    <property type="evidence" value="ECO:0007669"/>
    <property type="project" value="UniProtKB-ARBA"/>
</dbReference>
<dbReference type="EMBL" id="JAPQKN010000001">
    <property type="protein sequence ID" value="KAJ5175141.1"/>
    <property type="molecule type" value="Genomic_DNA"/>
</dbReference>
<reference evidence="2" key="2">
    <citation type="journal article" date="2023" name="IMA Fungus">
        <title>Comparative genomic study of the Penicillium genus elucidates a diverse pangenome and 15 lateral gene transfer events.</title>
        <authorList>
            <person name="Petersen C."/>
            <person name="Sorensen T."/>
            <person name="Nielsen M.R."/>
            <person name="Sondergaard T.E."/>
            <person name="Sorensen J.L."/>
            <person name="Fitzpatrick D.A."/>
            <person name="Frisvad J.C."/>
            <person name="Nielsen K.L."/>
        </authorList>
    </citation>
    <scope>NUCLEOTIDE SEQUENCE</scope>
    <source>
        <strain evidence="2">IBT 26290</strain>
    </source>
</reference>
<accession>A0A9W9IGD7</accession>
<dbReference type="SUPFAM" id="SSF53474">
    <property type="entry name" value="alpha/beta-Hydrolases"/>
    <property type="match status" value="1"/>
</dbReference>
<name>A0A9W9IGD7_9EURO</name>
<dbReference type="InterPro" id="IPR029058">
    <property type="entry name" value="AB_hydrolase_fold"/>
</dbReference>
<dbReference type="AlphaFoldDB" id="A0A9W9IGD7"/>
<comment type="caution">
    <text evidence="2">The sequence shown here is derived from an EMBL/GenBank/DDBJ whole genome shotgun (WGS) entry which is preliminary data.</text>
</comment>
<dbReference type="OrthoDB" id="408373at2759"/>
<dbReference type="PANTHER" id="PTHR37017:SF11">
    <property type="entry name" value="ESTERASE_LIPASE_THIOESTERASE DOMAIN-CONTAINING PROTEIN"/>
    <property type="match status" value="1"/>
</dbReference>
<dbReference type="InterPro" id="IPR052897">
    <property type="entry name" value="Sec-Metab_Biosynth_Hydrolase"/>
</dbReference>
<evidence type="ECO:0000313" key="3">
    <source>
        <dbReference type="Proteomes" id="UP001149163"/>
    </source>
</evidence>
<organism evidence="2 3">
    <name type="scientific">Penicillium canariense</name>
    <dbReference type="NCBI Taxonomy" id="189055"/>
    <lineage>
        <taxon>Eukaryota</taxon>
        <taxon>Fungi</taxon>
        <taxon>Dikarya</taxon>
        <taxon>Ascomycota</taxon>
        <taxon>Pezizomycotina</taxon>
        <taxon>Eurotiomycetes</taxon>
        <taxon>Eurotiomycetidae</taxon>
        <taxon>Eurotiales</taxon>
        <taxon>Aspergillaceae</taxon>
        <taxon>Penicillium</taxon>
    </lineage>
</organism>
<feature type="domain" description="AB hydrolase-1" evidence="1">
    <location>
        <begin position="6"/>
        <end position="238"/>
    </location>
</feature>
<evidence type="ECO:0000313" key="2">
    <source>
        <dbReference type="EMBL" id="KAJ5175141.1"/>
    </source>
</evidence>
<dbReference type="InterPro" id="IPR000073">
    <property type="entry name" value="AB_hydrolase_1"/>
</dbReference>
<keyword evidence="3" id="KW-1185">Reference proteome</keyword>
<sequence length="248" mass="26787">MSKPSIIFAPGAWYPPTAFDPIIKKLNGHSYNCHTIAFPSVQQSTTVQDLQPDIAAVRSLVEQEADAGQDVLVVSHSWAGLPVNSALDGLKKADREQSGKKGGVVKLVFIAAFIPRVGESLIGAFGGIPPPWYVGDVEQGTVTASDPFTLFFHDVADGQEWAKTLRPHAWSTKNAPATSAAYMDIPSSYLLCVDDRALPLAVQQLMVDRAQRKGAIIETEKISAGHSPWLAQPDQVVAYIRKQAGEQI</sequence>
<dbReference type="PANTHER" id="PTHR37017">
    <property type="entry name" value="AB HYDROLASE-1 DOMAIN-CONTAINING PROTEIN-RELATED"/>
    <property type="match status" value="1"/>
</dbReference>
<proteinExistence type="predicted"/>
<dbReference type="Pfam" id="PF12697">
    <property type="entry name" value="Abhydrolase_6"/>
    <property type="match status" value="1"/>
</dbReference>
<evidence type="ECO:0000259" key="1">
    <source>
        <dbReference type="Pfam" id="PF12697"/>
    </source>
</evidence>
<dbReference type="GO" id="GO:0017000">
    <property type="term" value="P:antibiotic biosynthetic process"/>
    <property type="evidence" value="ECO:0007669"/>
    <property type="project" value="UniProtKB-ARBA"/>
</dbReference>
<dbReference type="Proteomes" id="UP001149163">
    <property type="component" value="Unassembled WGS sequence"/>
</dbReference>
<dbReference type="RefSeq" id="XP_056546749.1">
    <property type="nucleotide sequence ID" value="XM_056683143.1"/>
</dbReference>
<gene>
    <name evidence="2" type="ORF">N7482_001018</name>
</gene>
<dbReference type="Gene3D" id="3.40.50.1820">
    <property type="entry name" value="alpha/beta hydrolase"/>
    <property type="match status" value="1"/>
</dbReference>
<protein>
    <submittedName>
        <fullName evidence="2">Alpha/beta-hydrolase</fullName>
    </submittedName>
</protein>
<dbReference type="GeneID" id="81422319"/>
<reference evidence="2" key="1">
    <citation type="submission" date="2022-11" db="EMBL/GenBank/DDBJ databases">
        <authorList>
            <person name="Petersen C."/>
        </authorList>
    </citation>
    <scope>NUCLEOTIDE SEQUENCE</scope>
    <source>
        <strain evidence="2">IBT 26290</strain>
    </source>
</reference>